<dbReference type="EMBL" id="LAJE02000061">
    <property type="protein sequence ID" value="OEO32674.1"/>
    <property type="molecule type" value="Genomic_DNA"/>
</dbReference>
<dbReference type="InterPro" id="IPR043129">
    <property type="entry name" value="ATPase_NBD"/>
</dbReference>
<dbReference type="InterPro" id="IPR008040">
    <property type="entry name" value="Hydant_A_N"/>
</dbReference>
<proteinExistence type="predicted"/>
<comment type="caution">
    <text evidence="3">The sequence shown here is derived from an EMBL/GenBank/DDBJ whole genome shotgun (WGS) entry which is preliminary data.</text>
</comment>
<dbReference type="OrthoDB" id="9759608at2"/>
<accession>A0A1E5XVT8</accession>
<dbReference type="InterPro" id="IPR002821">
    <property type="entry name" value="Hydantoinase_A"/>
</dbReference>
<name>A0A1E5XVT8_9HYPH</name>
<dbReference type="GO" id="GO:0017168">
    <property type="term" value="F:5-oxoprolinase (ATP-hydrolyzing) activity"/>
    <property type="evidence" value="ECO:0007669"/>
    <property type="project" value="TreeGrafter"/>
</dbReference>
<protein>
    <submittedName>
        <fullName evidence="3">5-oxoprolinase</fullName>
    </submittedName>
</protein>
<reference evidence="3 4" key="1">
    <citation type="journal article" date="2015" name="Genome Announc.">
        <title>Genome Assemblies of Three Soil-Associated Devosia species: D. insulae, D. limi, and D. soli.</title>
        <authorList>
            <person name="Hassan Y.I."/>
            <person name="Lepp D."/>
            <person name="Zhou T."/>
        </authorList>
    </citation>
    <scope>NUCLEOTIDE SEQUENCE [LARGE SCALE GENOMIC DNA]</scope>
    <source>
        <strain evidence="3 4">DS-56</strain>
    </source>
</reference>
<evidence type="ECO:0000313" key="3">
    <source>
        <dbReference type="EMBL" id="OEO32674.1"/>
    </source>
</evidence>
<dbReference type="GO" id="GO:0005829">
    <property type="term" value="C:cytosol"/>
    <property type="evidence" value="ECO:0007669"/>
    <property type="project" value="TreeGrafter"/>
</dbReference>
<dbReference type="InterPro" id="IPR045079">
    <property type="entry name" value="Oxoprolinase-like"/>
</dbReference>
<organism evidence="3 4">
    <name type="scientific">Devosia insulae DS-56</name>
    <dbReference type="NCBI Taxonomy" id="1116389"/>
    <lineage>
        <taxon>Bacteria</taxon>
        <taxon>Pseudomonadati</taxon>
        <taxon>Pseudomonadota</taxon>
        <taxon>Alphaproteobacteria</taxon>
        <taxon>Hyphomicrobiales</taxon>
        <taxon>Devosiaceae</taxon>
        <taxon>Devosia</taxon>
    </lineage>
</organism>
<evidence type="ECO:0000313" key="4">
    <source>
        <dbReference type="Proteomes" id="UP000095463"/>
    </source>
</evidence>
<dbReference type="Proteomes" id="UP000095463">
    <property type="component" value="Unassembled WGS sequence"/>
</dbReference>
<keyword evidence="4" id="KW-1185">Reference proteome</keyword>
<dbReference type="Pfam" id="PF01968">
    <property type="entry name" value="Hydantoinase_A"/>
    <property type="match status" value="1"/>
</dbReference>
<evidence type="ECO:0000259" key="2">
    <source>
        <dbReference type="Pfam" id="PF05378"/>
    </source>
</evidence>
<feature type="domain" description="Hydantoinase A/oxoprolinase" evidence="1">
    <location>
        <begin position="204"/>
        <end position="502"/>
    </location>
</feature>
<dbReference type="Pfam" id="PF05378">
    <property type="entry name" value="Hydant_A_N"/>
    <property type="match status" value="1"/>
</dbReference>
<dbReference type="GO" id="GO:0006749">
    <property type="term" value="P:glutathione metabolic process"/>
    <property type="evidence" value="ECO:0007669"/>
    <property type="project" value="TreeGrafter"/>
</dbReference>
<feature type="domain" description="Hydantoinase/oxoprolinase N-terminal" evidence="2">
    <location>
        <begin position="6"/>
        <end position="179"/>
    </location>
</feature>
<dbReference type="PANTHER" id="PTHR11365">
    <property type="entry name" value="5-OXOPROLINASE RELATED"/>
    <property type="match status" value="1"/>
</dbReference>
<dbReference type="SUPFAM" id="SSF53067">
    <property type="entry name" value="Actin-like ATPase domain"/>
    <property type="match status" value="1"/>
</dbReference>
<gene>
    <name evidence="3" type="ORF">VW23_010380</name>
</gene>
<dbReference type="AlphaFoldDB" id="A0A1E5XVT8"/>
<dbReference type="PANTHER" id="PTHR11365:SF23">
    <property type="entry name" value="HYPOTHETICAL 5-OXOPROLINASE (EUROFUNG)-RELATED"/>
    <property type="match status" value="1"/>
</dbReference>
<sequence length="692" mass="71938">MTHSARLSVDIGGTFTDLVLLRSDGASFSAKVSSTPEAPEDALVTGMLEVLAAAELRADALTEVLHGTTVGSNTLLQKLGARCGLITTRGFRDVLEIGRLRTPGMFDLTWDKPEPLVARRYRLEATERVRADGTVLAPLLLDDVLAAGRFFAAEGIESVAICFLNSYTNPAHERQAATAFTAAFPGIAVTASVDVLPEAGEYERTSTTAVNAYVLPPLRGYLTRLEQKLRAHGVTAPLLIGNSNGGLSSASVAQQKPVFFISSGRSSGAVGAQRLGAATDEANLVAFDMGGTTASAALIHRGVLARTHEYEFRAGMSVPSRFIKAGGYMMRVPTVDVAEVGNGAGSIAAIDPAGLLTVGPRSAGAAPGPVCYGRGGTQPTVTDANVVLGLLPPRLAGGSLSLDVLAARAAIDRQLAQPLGLSIEAAACGIREIANANMVRAIRAVTVERGLDPRDLTLLAFGGSGPVHAADLARTLGITRVLFPPSPGVFTAMGMLAGTVEHHELRALAGRLDRVDAGEVAALSAEMQRAAVAQLTAQGYDAASITCSFEIDLRLDGQDAALSIPFDRFDAAALRPAFIAAYRDSYGYTPTDAVEVVALRLHARAQNSEPLDFRALKPTASGDGAAGAARREVHFGRSGSQLTPVLRREAVTGPIDGPVIIEGPDTTIVIPPGARVAPNATGSLVATLEPAR</sequence>
<evidence type="ECO:0000259" key="1">
    <source>
        <dbReference type="Pfam" id="PF01968"/>
    </source>
</evidence>
<dbReference type="RefSeq" id="WP_069908181.1">
    <property type="nucleotide sequence ID" value="NZ_LAJE02000061.1"/>
</dbReference>